<dbReference type="InterPro" id="IPR015655">
    <property type="entry name" value="PP2C"/>
</dbReference>
<dbReference type="PROSITE" id="PS51746">
    <property type="entry name" value="PPM_2"/>
    <property type="match status" value="1"/>
</dbReference>
<dbReference type="InterPro" id="IPR001932">
    <property type="entry name" value="PPM-type_phosphatase-like_dom"/>
</dbReference>
<dbReference type="Pfam" id="PF00481">
    <property type="entry name" value="PP2C"/>
    <property type="match status" value="1"/>
</dbReference>
<dbReference type="Gene3D" id="3.60.40.10">
    <property type="entry name" value="PPM-type phosphatase domain"/>
    <property type="match status" value="1"/>
</dbReference>
<keyword evidence="7" id="KW-0460">Magnesium</keyword>
<keyword evidence="9" id="KW-0464">Manganese</keyword>
<evidence type="ECO:0000256" key="10">
    <source>
        <dbReference type="ARBA" id="ARBA00047761"/>
    </source>
</evidence>
<evidence type="ECO:0000259" key="12">
    <source>
        <dbReference type="PROSITE" id="PS51746"/>
    </source>
</evidence>
<proteinExistence type="inferred from homology"/>
<protein>
    <recommendedName>
        <fullName evidence="4">protein-serine/threonine phosphatase</fullName>
        <ecNumber evidence="4">3.1.3.16</ecNumber>
    </recommendedName>
</protein>
<dbReference type="GO" id="GO:0004722">
    <property type="term" value="F:protein serine/threonine phosphatase activity"/>
    <property type="evidence" value="ECO:0007669"/>
    <property type="project" value="UniProtKB-EC"/>
</dbReference>
<evidence type="ECO:0000313" key="14">
    <source>
        <dbReference type="Proteomes" id="UP001151287"/>
    </source>
</evidence>
<reference evidence="13" key="1">
    <citation type="journal article" date="2022" name="Cell">
        <title>Repeat-based holocentromeres influence genome architecture and karyotype evolution.</title>
        <authorList>
            <person name="Hofstatter P.G."/>
            <person name="Thangavel G."/>
            <person name="Lux T."/>
            <person name="Neumann P."/>
            <person name="Vondrak T."/>
            <person name="Novak P."/>
            <person name="Zhang M."/>
            <person name="Costa L."/>
            <person name="Castellani M."/>
            <person name="Scott A."/>
            <person name="Toegelov H."/>
            <person name="Fuchs J."/>
            <person name="Mata-Sucre Y."/>
            <person name="Dias Y."/>
            <person name="Vanzela A.L.L."/>
            <person name="Huettel B."/>
            <person name="Almeida C.C.S."/>
            <person name="Simkova H."/>
            <person name="Souza G."/>
            <person name="Pedrosa-Harand A."/>
            <person name="Macas J."/>
            <person name="Mayer K.F.X."/>
            <person name="Houben A."/>
            <person name="Marques A."/>
        </authorList>
    </citation>
    <scope>NUCLEOTIDE SEQUENCE</scope>
    <source>
        <strain evidence="13">RhyBre1mFocal</strain>
    </source>
</reference>
<evidence type="ECO:0000313" key="13">
    <source>
        <dbReference type="EMBL" id="KAJ1696840.1"/>
    </source>
</evidence>
<comment type="caution">
    <text evidence="13">The sequence shown here is derived from an EMBL/GenBank/DDBJ whole genome shotgun (WGS) entry which is preliminary data.</text>
</comment>
<dbReference type="FunFam" id="3.60.40.10:FF:000022">
    <property type="entry name" value="probable protein phosphatase 2C 12"/>
    <property type="match status" value="1"/>
</dbReference>
<comment type="cofactor">
    <cofactor evidence="2">
        <name>Mg(2+)</name>
        <dbReference type="ChEBI" id="CHEBI:18420"/>
    </cofactor>
</comment>
<keyword evidence="8" id="KW-0904">Protein phosphatase</keyword>
<dbReference type="SUPFAM" id="SSF81606">
    <property type="entry name" value="PP2C-like"/>
    <property type="match status" value="1"/>
</dbReference>
<evidence type="ECO:0000256" key="8">
    <source>
        <dbReference type="ARBA" id="ARBA00022912"/>
    </source>
</evidence>
<evidence type="ECO:0000256" key="5">
    <source>
        <dbReference type="ARBA" id="ARBA00022723"/>
    </source>
</evidence>
<feature type="domain" description="PPM-type phosphatase" evidence="12">
    <location>
        <begin position="31"/>
        <end position="293"/>
    </location>
</feature>
<evidence type="ECO:0000256" key="2">
    <source>
        <dbReference type="ARBA" id="ARBA00001946"/>
    </source>
</evidence>
<dbReference type="InterPro" id="IPR036457">
    <property type="entry name" value="PPM-type-like_dom_sf"/>
</dbReference>
<evidence type="ECO:0000256" key="3">
    <source>
        <dbReference type="ARBA" id="ARBA00006702"/>
    </source>
</evidence>
<sequence length="429" mass="46353">MEAKAGDITVPLAVLLKREMSNEKSEKPDLLHGQASQKKKGEDFTLLRAECERTQETGTTSFSVFGLFDGHNGSAAAIYTKEHLVNNVLNAIPPNVSRDEWISALPRALVAGFVKTDKDFTAQARSSGTTVTLVIIDGWVVTVASVGDSRCILESAEGSVYVLSADHRLEVNEEEVERVTSSGGEVARINIAGGAAIGPLRCWPGGLCLSRSIGDLDVGEYIVPVPHVKQVKLSNAGGRLVIASDGVWDALSHEKALNCCRGLPAESAAARIVKEAVKVKGLRDDTTCIVVDILPPEKVSPPVKKPGKGGIKYIFRRKSSETLSEEHIDRGCSEPDVVEEMFEDGSAMLSQRLSTDHTTSNIFEPYNCAVCQLEMKPGEGISVHSTAIKPISIRSPWDGPFLCVSCQEKKEAMEGKNSRNCRSRVPQEI</sequence>
<gene>
    <name evidence="13" type="ORF">LUZ63_005352</name>
</gene>
<dbReference type="AlphaFoldDB" id="A0A9Q0HSY7"/>
<comment type="cofactor">
    <cofactor evidence="1">
        <name>Mn(2+)</name>
        <dbReference type="ChEBI" id="CHEBI:29035"/>
    </cofactor>
</comment>
<keyword evidence="14" id="KW-1185">Reference proteome</keyword>
<name>A0A9Q0HSY7_9POAL</name>
<dbReference type="PANTHER" id="PTHR47992">
    <property type="entry name" value="PROTEIN PHOSPHATASE"/>
    <property type="match status" value="1"/>
</dbReference>
<dbReference type="CDD" id="cd00143">
    <property type="entry name" value="PP2Cc"/>
    <property type="match status" value="1"/>
</dbReference>
<keyword evidence="6" id="KW-0378">Hydrolase</keyword>
<dbReference type="SMART" id="SM00332">
    <property type="entry name" value="PP2Cc"/>
    <property type="match status" value="1"/>
</dbReference>
<dbReference type="OrthoDB" id="10264738at2759"/>
<evidence type="ECO:0000256" key="9">
    <source>
        <dbReference type="ARBA" id="ARBA00023211"/>
    </source>
</evidence>
<evidence type="ECO:0000256" key="4">
    <source>
        <dbReference type="ARBA" id="ARBA00013081"/>
    </source>
</evidence>
<evidence type="ECO:0000256" key="11">
    <source>
        <dbReference type="ARBA" id="ARBA00048336"/>
    </source>
</evidence>
<keyword evidence="5" id="KW-0479">Metal-binding</keyword>
<evidence type="ECO:0000256" key="1">
    <source>
        <dbReference type="ARBA" id="ARBA00001936"/>
    </source>
</evidence>
<comment type="catalytic activity">
    <reaction evidence="10">
        <text>O-phospho-L-seryl-[protein] + H2O = L-seryl-[protein] + phosphate</text>
        <dbReference type="Rhea" id="RHEA:20629"/>
        <dbReference type="Rhea" id="RHEA-COMP:9863"/>
        <dbReference type="Rhea" id="RHEA-COMP:11604"/>
        <dbReference type="ChEBI" id="CHEBI:15377"/>
        <dbReference type="ChEBI" id="CHEBI:29999"/>
        <dbReference type="ChEBI" id="CHEBI:43474"/>
        <dbReference type="ChEBI" id="CHEBI:83421"/>
        <dbReference type="EC" id="3.1.3.16"/>
    </reaction>
</comment>
<dbReference type="GO" id="GO:0046872">
    <property type="term" value="F:metal ion binding"/>
    <property type="evidence" value="ECO:0007669"/>
    <property type="project" value="UniProtKB-KW"/>
</dbReference>
<evidence type="ECO:0000256" key="7">
    <source>
        <dbReference type="ARBA" id="ARBA00022842"/>
    </source>
</evidence>
<comment type="catalytic activity">
    <reaction evidence="11">
        <text>O-phospho-L-threonyl-[protein] + H2O = L-threonyl-[protein] + phosphate</text>
        <dbReference type="Rhea" id="RHEA:47004"/>
        <dbReference type="Rhea" id="RHEA-COMP:11060"/>
        <dbReference type="Rhea" id="RHEA-COMP:11605"/>
        <dbReference type="ChEBI" id="CHEBI:15377"/>
        <dbReference type="ChEBI" id="CHEBI:30013"/>
        <dbReference type="ChEBI" id="CHEBI:43474"/>
        <dbReference type="ChEBI" id="CHEBI:61977"/>
        <dbReference type="EC" id="3.1.3.16"/>
    </reaction>
</comment>
<dbReference type="EC" id="3.1.3.16" evidence="4"/>
<evidence type="ECO:0000256" key="6">
    <source>
        <dbReference type="ARBA" id="ARBA00022801"/>
    </source>
</evidence>
<comment type="similarity">
    <text evidence="3">Belongs to the PP2C family.</text>
</comment>
<accession>A0A9Q0HSY7</accession>
<organism evidence="13 14">
    <name type="scientific">Rhynchospora breviuscula</name>
    <dbReference type="NCBI Taxonomy" id="2022672"/>
    <lineage>
        <taxon>Eukaryota</taxon>
        <taxon>Viridiplantae</taxon>
        <taxon>Streptophyta</taxon>
        <taxon>Embryophyta</taxon>
        <taxon>Tracheophyta</taxon>
        <taxon>Spermatophyta</taxon>
        <taxon>Magnoliopsida</taxon>
        <taxon>Liliopsida</taxon>
        <taxon>Poales</taxon>
        <taxon>Cyperaceae</taxon>
        <taxon>Cyperoideae</taxon>
        <taxon>Rhynchosporeae</taxon>
        <taxon>Rhynchospora</taxon>
    </lineage>
</organism>
<dbReference type="Proteomes" id="UP001151287">
    <property type="component" value="Unassembled WGS sequence"/>
</dbReference>
<dbReference type="EMBL" id="JAMQYH010000002">
    <property type="protein sequence ID" value="KAJ1696840.1"/>
    <property type="molecule type" value="Genomic_DNA"/>
</dbReference>